<evidence type="ECO:0000256" key="1">
    <source>
        <dbReference type="SAM" id="Coils"/>
    </source>
</evidence>
<evidence type="ECO:0000259" key="3">
    <source>
        <dbReference type="PROSITE" id="PS51406"/>
    </source>
</evidence>
<evidence type="ECO:0000313" key="4">
    <source>
        <dbReference type="EMBL" id="GFR78482.1"/>
    </source>
</evidence>
<dbReference type="SUPFAM" id="SSF56496">
    <property type="entry name" value="Fibrinogen C-terminal domain-like"/>
    <property type="match status" value="1"/>
</dbReference>
<feature type="coiled-coil region" evidence="1">
    <location>
        <begin position="191"/>
        <end position="251"/>
    </location>
</feature>
<organism evidence="4 5">
    <name type="scientific">Elysia marginata</name>
    <dbReference type="NCBI Taxonomy" id="1093978"/>
    <lineage>
        <taxon>Eukaryota</taxon>
        <taxon>Metazoa</taxon>
        <taxon>Spiralia</taxon>
        <taxon>Lophotrochozoa</taxon>
        <taxon>Mollusca</taxon>
        <taxon>Gastropoda</taxon>
        <taxon>Heterobranchia</taxon>
        <taxon>Euthyneura</taxon>
        <taxon>Panpulmonata</taxon>
        <taxon>Sacoglossa</taxon>
        <taxon>Placobranchoidea</taxon>
        <taxon>Plakobranchidae</taxon>
        <taxon>Elysia</taxon>
    </lineage>
</organism>
<keyword evidence="5" id="KW-1185">Reference proteome</keyword>
<dbReference type="Gene3D" id="3.90.215.10">
    <property type="entry name" value="Gamma Fibrinogen, chain A, domain 1"/>
    <property type="match status" value="1"/>
</dbReference>
<dbReference type="InterPro" id="IPR002181">
    <property type="entry name" value="Fibrinogen_a/b/g_C_dom"/>
</dbReference>
<dbReference type="GO" id="GO:0005615">
    <property type="term" value="C:extracellular space"/>
    <property type="evidence" value="ECO:0007669"/>
    <property type="project" value="TreeGrafter"/>
</dbReference>
<dbReference type="SMART" id="SM00186">
    <property type="entry name" value="FBG"/>
    <property type="match status" value="1"/>
</dbReference>
<dbReference type="Pfam" id="PF00147">
    <property type="entry name" value="Fibrinogen_C"/>
    <property type="match status" value="1"/>
</dbReference>
<dbReference type="InterPro" id="IPR014716">
    <property type="entry name" value="Fibrinogen_a/b/g_C_1"/>
</dbReference>
<name>A0AAV4FZ36_9GAST</name>
<accession>A0AAV4FZ36</accession>
<comment type="caution">
    <text evidence="4">The sequence shown here is derived from an EMBL/GenBank/DDBJ whole genome shotgun (WGS) entry which is preliminary data.</text>
</comment>
<feature type="domain" description="Fibrinogen C-terminal" evidence="3">
    <location>
        <begin position="248"/>
        <end position="356"/>
    </location>
</feature>
<proteinExistence type="predicted"/>
<protein>
    <submittedName>
        <fullName evidence="4">Angiopoietin-4</fullName>
    </submittedName>
</protein>
<dbReference type="PROSITE" id="PS51406">
    <property type="entry name" value="FIBRINOGEN_C_2"/>
    <property type="match status" value="1"/>
</dbReference>
<keyword evidence="2" id="KW-0732">Signal</keyword>
<keyword evidence="1" id="KW-0175">Coiled coil</keyword>
<evidence type="ECO:0000313" key="5">
    <source>
        <dbReference type="Proteomes" id="UP000762676"/>
    </source>
</evidence>
<dbReference type="AlphaFoldDB" id="A0AAV4FZ36"/>
<gene>
    <name evidence="4" type="ORF">ElyMa_000535000</name>
</gene>
<reference evidence="4 5" key="1">
    <citation type="journal article" date="2021" name="Elife">
        <title>Chloroplast acquisition without the gene transfer in kleptoplastic sea slugs, Plakobranchus ocellatus.</title>
        <authorList>
            <person name="Maeda T."/>
            <person name="Takahashi S."/>
            <person name="Yoshida T."/>
            <person name="Shimamura S."/>
            <person name="Takaki Y."/>
            <person name="Nagai Y."/>
            <person name="Toyoda A."/>
            <person name="Suzuki Y."/>
            <person name="Arimoto A."/>
            <person name="Ishii H."/>
            <person name="Satoh N."/>
            <person name="Nishiyama T."/>
            <person name="Hasebe M."/>
            <person name="Maruyama T."/>
            <person name="Minagawa J."/>
            <person name="Obokata J."/>
            <person name="Shigenobu S."/>
        </authorList>
    </citation>
    <scope>NUCLEOTIDE SEQUENCE [LARGE SCALE GENOMIC DNA]</scope>
</reference>
<dbReference type="Proteomes" id="UP000762676">
    <property type="component" value="Unassembled WGS sequence"/>
</dbReference>
<dbReference type="InterPro" id="IPR036056">
    <property type="entry name" value="Fibrinogen-like_C"/>
</dbReference>
<dbReference type="EMBL" id="BMAT01001026">
    <property type="protein sequence ID" value="GFR78482.1"/>
    <property type="molecule type" value="Genomic_DNA"/>
</dbReference>
<dbReference type="PANTHER" id="PTHR19143">
    <property type="entry name" value="FIBRINOGEN/TENASCIN/ANGIOPOEITIN"/>
    <property type="match status" value="1"/>
</dbReference>
<feature type="chain" id="PRO_5043360413" evidence="2">
    <location>
        <begin position="27"/>
        <end position="356"/>
    </location>
</feature>
<evidence type="ECO:0000256" key="2">
    <source>
        <dbReference type="SAM" id="SignalP"/>
    </source>
</evidence>
<dbReference type="InterPro" id="IPR050373">
    <property type="entry name" value="Fibrinogen_C-term_domain"/>
</dbReference>
<feature type="signal peptide" evidence="2">
    <location>
        <begin position="1"/>
        <end position="26"/>
    </location>
</feature>
<sequence>MARAAVGVAATLALFAGLLIHKQVAAQTKELDLKLERERVFDGDEEPFCQMTCRAEINAVNLDTLAMIWVKGTGESIELLKVKESDDGNSFSVEEISGHSKIETNRWQIVVSRMNAEICDSSYFLCEAISINSCGKPKRAIATAWPSVSQTDQSDASTDPAVVSALGRKLADATALLQMFNMSFQNLLANREAERDERSQILERLSELEQKASSTASPESTCGCETITNKLDSLESRLAKLENQTRAEATQTPITVCERGMNELTNEPYVLMVLDTLGTQIRCDAQTDGGGWIVIQRRTNADVDFNKAWNEYRNGFGDLSGNFWLGNDAISKLTAGPSARADHSSPISPITVLVAW</sequence>